<accession>A0A3M7KNK9</accession>
<keyword evidence="1" id="KW-1133">Transmembrane helix</keyword>
<dbReference type="InterPro" id="IPR036278">
    <property type="entry name" value="Sialidase_sf"/>
</dbReference>
<evidence type="ECO:0000313" key="3">
    <source>
        <dbReference type="Proteomes" id="UP000279271"/>
    </source>
</evidence>
<dbReference type="CDD" id="cd15482">
    <property type="entry name" value="Sialidase_non-viral"/>
    <property type="match status" value="1"/>
</dbReference>
<gene>
    <name evidence="2" type="ORF">APUTEX25_001533</name>
</gene>
<reference evidence="3" key="1">
    <citation type="journal article" date="2018" name="Algal Res.">
        <title>Characterization of plant carbon substrate utilization by Auxenochlorella protothecoides.</title>
        <authorList>
            <person name="Vogler B.W."/>
            <person name="Starkenburg S.R."/>
            <person name="Sudasinghe N."/>
            <person name="Schambach J.Y."/>
            <person name="Rollin J.A."/>
            <person name="Pattathil S."/>
            <person name="Barry A.N."/>
        </authorList>
    </citation>
    <scope>NUCLEOTIDE SEQUENCE [LARGE SCALE GENOMIC DNA]</scope>
    <source>
        <strain evidence="3">UTEX 25</strain>
    </source>
</reference>
<dbReference type="EMBL" id="QOKY01000213">
    <property type="protein sequence ID" value="RMZ52143.1"/>
    <property type="molecule type" value="Genomic_DNA"/>
</dbReference>
<protein>
    <recommendedName>
        <fullName evidence="4">Sialidase domain-containing protein</fullName>
    </recommendedName>
</protein>
<keyword evidence="1" id="KW-0812">Transmembrane</keyword>
<feature type="transmembrane region" description="Helical" evidence="1">
    <location>
        <begin position="12"/>
        <end position="35"/>
    </location>
</feature>
<keyword evidence="1" id="KW-0472">Membrane</keyword>
<name>A0A3M7KNK9_AUXPR</name>
<evidence type="ECO:0000313" key="2">
    <source>
        <dbReference type="EMBL" id="RMZ52143.1"/>
    </source>
</evidence>
<feature type="non-terminal residue" evidence="2">
    <location>
        <position position="784"/>
    </location>
</feature>
<comment type="caution">
    <text evidence="2">The sequence shown here is derived from an EMBL/GenBank/DDBJ whole genome shotgun (WGS) entry which is preliminary data.</text>
</comment>
<dbReference type="SUPFAM" id="SSF50939">
    <property type="entry name" value="Sialidases"/>
    <property type="match status" value="1"/>
</dbReference>
<organism evidence="2 3">
    <name type="scientific">Auxenochlorella protothecoides</name>
    <name type="common">Green microalga</name>
    <name type="synonym">Chlorella protothecoides</name>
    <dbReference type="NCBI Taxonomy" id="3075"/>
    <lineage>
        <taxon>Eukaryota</taxon>
        <taxon>Viridiplantae</taxon>
        <taxon>Chlorophyta</taxon>
        <taxon>core chlorophytes</taxon>
        <taxon>Trebouxiophyceae</taxon>
        <taxon>Chlorellales</taxon>
        <taxon>Chlorellaceae</taxon>
        <taxon>Auxenochlorella</taxon>
    </lineage>
</organism>
<dbReference type="Gene3D" id="2.120.10.10">
    <property type="match status" value="1"/>
</dbReference>
<sequence length="784" mass="86131">MERPRLQGMTGWRVAVVCLALGFAFTGPLLVYRFLDATQTTVGAQQKLVESLRQMVRELHADHALGDIAFDKSARSALDEMQAVVKELRENIDSSVVSLSKSQTTFESMAGDIQKGQRRFFPHDRLSEKGVAVFSVKDEGTYAASPSITRLDSGRLLSVLERSISWGTNEDVATKLVFASDNGGLTWAQVGTIHPMNWPQIFRCKSGVYVVGTERHFSQDNNLIISRMLDDTGATWSAPTKITSGWSVVSANTGVDVSGGRVTKTFEVIPSMAVPVTSSVLREDVTLPLRGGPRSHSWQHAPVLELPVASAAGFVPFTLVQVARAEPEGHPFFFRILEADAEAGVLTVRLERFNHYWARVPVLLAKGQNVTVGSGSNVYGGVDWVAMAMSGDEGADLTLPESWTMSTPLGNPASVYANEMRVLFDVAFRPDKGGVRESIVGMKLDGIKDNEEAFEAGFGSLYWMEGVVTRLQDRHGGNGKLLSIMRVNNDLMCDLAALVEYDDSEPGRLRSRFLRYTNIPGLAVGHPSILYDAVSDLYWMATNANRDSVRAWKQPGKGTVLAPNLHITAFSKCEVDRSTLMLYYSPNLVDWTSAGVVDYHVKLGRHFAYPHMMVDGTDLVIVSRASFSPWSEDGSDALPQFFNNHNSNAISFHRIRHFRAYANAEWANEQGEYSGPERKSTNSVGSLVQTLLGDSKAGAVQQLGELHALLTAMSKLDDEMQHVQLVLNKRLEQCALKEESLSDLRRRQAQLESQSTVVDDALLEKIAAIEALEIQLLSAGVSVS</sequence>
<evidence type="ECO:0008006" key="4">
    <source>
        <dbReference type="Google" id="ProtNLM"/>
    </source>
</evidence>
<proteinExistence type="predicted"/>
<dbReference type="AlphaFoldDB" id="A0A3M7KNK9"/>
<evidence type="ECO:0000256" key="1">
    <source>
        <dbReference type="SAM" id="Phobius"/>
    </source>
</evidence>
<dbReference type="Proteomes" id="UP000279271">
    <property type="component" value="Unassembled WGS sequence"/>
</dbReference>